<dbReference type="RefSeq" id="WP_116047615.1">
    <property type="nucleotide sequence ID" value="NZ_QUBQ01000003.1"/>
</dbReference>
<evidence type="ECO:0000313" key="2">
    <source>
        <dbReference type="Proteomes" id="UP000261905"/>
    </source>
</evidence>
<accession>A0A371PEH3</accession>
<dbReference type="AlphaFoldDB" id="A0A371PEH3"/>
<dbReference type="OrthoDB" id="1648298at2"/>
<dbReference type="EMBL" id="QUBQ01000003">
    <property type="protein sequence ID" value="REK74351.1"/>
    <property type="molecule type" value="Genomic_DNA"/>
</dbReference>
<sequence>MDIELISKKELLEATGISYGQLYRWKRKQLIPEEWFIRKSAYTGQETFFPRALMLARIDKIVNMKDDLSLDELADRLTGQQAGIEMRKREFAALQLVSEMVMKRWGDWDNEECMFGFQDMLYLYTVDALLKAGEISMEEGDTLMSVLRNHYVSFKGMPCELVLIRRQGVASFALVSASAELYFDSAVKVATRVVMADQIEKLKEYLA</sequence>
<keyword evidence="2" id="KW-1185">Reference proteome</keyword>
<dbReference type="InterPro" id="IPR025063">
    <property type="entry name" value="DUF4004"/>
</dbReference>
<organism evidence="1 2">
    <name type="scientific">Paenibacillus paeoniae</name>
    <dbReference type="NCBI Taxonomy" id="2292705"/>
    <lineage>
        <taxon>Bacteria</taxon>
        <taxon>Bacillati</taxon>
        <taxon>Bacillota</taxon>
        <taxon>Bacilli</taxon>
        <taxon>Bacillales</taxon>
        <taxon>Paenibacillaceae</taxon>
        <taxon>Paenibacillus</taxon>
    </lineage>
</organism>
<dbReference type="Pfam" id="PF13171">
    <property type="entry name" value="DUF4004"/>
    <property type="match status" value="1"/>
</dbReference>
<comment type="caution">
    <text evidence="1">The sequence shown here is derived from an EMBL/GenBank/DDBJ whole genome shotgun (WGS) entry which is preliminary data.</text>
</comment>
<protein>
    <submittedName>
        <fullName evidence="1">DUF4004 family protein</fullName>
    </submittedName>
</protein>
<gene>
    <name evidence="1" type="ORF">DX130_17660</name>
</gene>
<name>A0A371PEH3_9BACL</name>
<proteinExistence type="predicted"/>
<reference evidence="1 2" key="1">
    <citation type="submission" date="2018-08" db="EMBL/GenBank/DDBJ databases">
        <title>Paenibacillus sp. M4BSY-1, whole genome shotgun sequence.</title>
        <authorList>
            <person name="Tuo L."/>
        </authorList>
    </citation>
    <scope>NUCLEOTIDE SEQUENCE [LARGE SCALE GENOMIC DNA]</scope>
    <source>
        <strain evidence="1 2">M4BSY-1</strain>
    </source>
</reference>
<evidence type="ECO:0000313" key="1">
    <source>
        <dbReference type="EMBL" id="REK74351.1"/>
    </source>
</evidence>
<dbReference type="Proteomes" id="UP000261905">
    <property type="component" value="Unassembled WGS sequence"/>
</dbReference>